<accession>B7GCR1</accession>
<evidence type="ECO:0000313" key="14">
    <source>
        <dbReference type="Proteomes" id="UP000000759"/>
    </source>
</evidence>
<organism evidence="13 14">
    <name type="scientific">Phaeodactylum tricornutum (strain CCAP 1055/1)</name>
    <dbReference type="NCBI Taxonomy" id="556484"/>
    <lineage>
        <taxon>Eukaryota</taxon>
        <taxon>Sar</taxon>
        <taxon>Stramenopiles</taxon>
        <taxon>Ochrophyta</taxon>
        <taxon>Bacillariophyta</taxon>
        <taxon>Bacillariophyceae</taxon>
        <taxon>Bacillariophycidae</taxon>
        <taxon>Naviculales</taxon>
        <taxon>Phaeodactylaceae</taxon>
        <taxon>Phaeodactylum</taxon>
    </lineage>
</organism>
<proteinExistence type="predicted"/>
<evidence type="ECO:0000256" key="8">
    <source>
        <dbReference type="ARBA" id="ARBA00023065"/>
    </source>
</evidence>
<evidence type="ECO:0000256" key="10">
    <source>
        <dbReference type="ARBA" id="ARBA00030646"/>
    </source>
</evidence>
<comment type="function">
    <text evidence="1">Mediates high-affinity intracellular uptake of the rare oligo-element molybdenum.</text>
</comment>
<evidence type="ECO:0000256" key="3">
    <source>
        <dbReference type="ARBA" id="ARBA00021242"/>
    </source>
</evidence>
<keyword evidence="7 12" id="KW-1133">Transmembrane helix</keyword>
<dbReference type="Pfam" id="PF05631">
    <property type="entry name" value="MFS_5"/>
    <property type="match status" value="1"/>
</dbReference>
<dbReference type="Gene3D" id="1.20.1250.20">
    <property type="entry name" value="MFS general substrate transporter like domains"/>
    <property type="match status" value="1"/>
</dbReference>
<evidence type="ECO:0000256" key="6">
    <source>
        <dbReference type="ARBA" id="ARBA00022692"/>
    </source>
</evidence>
<keyword evidence="14" id="KW-1185">Reference proteome</keyword>
<dbReference type="PANTHER" id="PTHR23516">
    <property type="entry name" value="SAM (S-ADENOSYL METHIONINE) TRANSPORTER"/>
    <property type="match status" value="1"/>
</dbReference>
<feature type="transmembrane region" description="Helical" evidence="12">
    <location>
        <begin position="290"/>
        <end position="309"/>
    </location>
</feature>
<reference evidence="13 14" key="1">
    <citation type="journal article" date="2008" name="Nature">
        <title>The Phaeodactylum genome reveals the evolutionary history of diatom genomes.</title>
        <authorList>
            <person name="Bowler C."/>
            <person name="Allen A.E."/>
            <person name="Badger J.H."/>
            <person name="Grimwood J."/>
            <person name="Jabbari K."/>
            <person name="Kuo A."/>
            <person name="Maheswari U."/>
            <person name="Martens C."/>
            <person name="Maumus F."/>
            <person name="Otillar R.P."/>
            <person name="Rayko E."/>
            <person name="Salamov A."/>
            <person name="Vandepoele K."/>
            <person name="Beszteri B."/>
            <person name="Gruber A."/>
            <person name="Heijde M."/>
            <person name="Katinka M."/>
            <person name="Mock T."/>
            <person name="Valentin K."/>
            <person name="Verret F."/>
            <person name="Berges J.A."/>
            <person name="Brownlee C."/>
            <person name="Cadoret J.P."/>
            <person name="Chiovitti A."/>
            <person name="Choi C.J."/>
            <person name="Coesel S."/>
            <person name="De Martino A."/>
            <person name="Detter J.C."/>
            <person name="Durkin C."/>
            <person name="Falciatore A."/>
            <person name="Fournet J."/>
            <person name="Haruta M."/>
            <person name="Huysman M.J."/>
            <person name="Jenkins B.D."/>
            <person name="Jiroutova K."/>
            <person name="Jorgensen R.E."/>
            <person name="Joubert Y."/>
            <person name="Kaplan A."/>
            <person name="Kroger N."/>
            <person name="Kroth P.G."/>
            <person name="La Roche J."/>
            <person name="Lindquist E."/>
            <person name="Lommer M."/>
            <person name="Martin-Jezequel V."/>
            <person name="Lopez P.J."/>
            <person name="Lucas S."/>
            <person name="Mangogna M."/>
            <person name="McGinnis K."/>
            <person name="Medlin L.K."/>
            <person name="Montsant A."/>
            <person name="Oudot-Le Secq M.P."/>
            <person name="Napoli C."/>
            <person name="Obornik M."/>
            <person name="Parker M.S."/>
            <person name="Petit J.L."/>
            <person name="Porcel B.M."/>
            <person name="Poulsen N."/>
            <person name="Robison M."/>
            <person name="Rychlewski L."/>
            <person name="Rynearson T.A."/>
            <person name="Schmutz J."/>
            <person name="Shapiro H."/>
            <person name="Siaut M."/>
            <person name="Stanley M."/>
            <person name="Sussman M.R."/>
            <person name="Taylor A.R."/>
            <person name="Vardi A."/>
            <person name="von Dassow P."/>
            <person name="Vyverman W."/>
            <person name="Willis A."/>
            <person name="Wyrwicz L.S."/>
            <person name="Rokhsar D.S."/>
            <person name="Weissenbach J."/>
            <person name="Armbrust E.V."/>
            <person name="Green B.R."/>
            <person name="Van de Peer Y."/>
            <person name="Grigoriev I.V."/>
        </authorList>
    </citation>
    <scope>NUCLEOTIDE SEQUENCE [LARGE SCALE GENOMIC DNA]</scope>
    <source>
        <strain evidence="13 14">CCAP 1055/1</strain>
    </source>
</reference>
<keyword evidence="9 12" id="KW-0472">Membrane</keyword>
<feature type="transmembrane region" description="Helical" evidence="12">
    <location>
        <begin position="33"/>
        <end position="51"/>
    </location>
</feature>
<keyword evidence="6 12" id="KW-0812">Transmembrane</keyword>
<dbReference type="GO" id="GO:0005886">
    <property type="term" value="C:plasma membrane"/>
    <property type="evidence" value="ECO:0007669"/>
    <property type="project" value="UniProtKB-SubCell"/>
</dbReference>
<reference evidence="14" key="2">
    <citation type="submission" date="2008-08" db="EMBL/GenBank/DDBJ databases">
        <authorList>
            <consortium name="Diatom Consortium"/>
            <person name="Grigoriev I."/>
            <person name="Grimwood J."/>
            <person name="Kuo A."/>
            <person name="Otillar R.P."/>
            <person name="Salamov A."/>
            <person name="Detter J.C."/>
            <person name="Lindquist E."/>
            <person name="Shapiro H."/>
            <person name="Lucas S."/>
            <person name="Glavina del Rio T."/>
            <person name="Pitluck S."/>
            <person name="Rokhsar D."/>
            <person name="Bowler C."/>
        </authorList>
    </citation>
    <scope>GENOME REANNOTATION</scope>
    <source>
        <strain evidence="14">CCAP 1055/1</strain>
    </source>
</reference>
<feature type="transmembrane region" description="Helical" evidence="12">
    <location>
        <begin position="258"/>
        <end position="278"/>
    </location>
</feature>
<feature type="transmembrane region" description="Helical" evidence="12">
    <location>
        <begin position="372"/>
        <end position="392"/>
    </location>
</feature>
<evidence type="ECO:0000256" key="2">
    <source>
        <dbReference type="ARBA" id="ARBA00004651"/>
    </source>
</evidence>
<dbReference type="CDD" id="cd17487">
    <property type="entry name" value="MFS_MFSD5_like"/>
    <property type="match status" value="1"/>
</dbReference>
<keyword evidence="4" id="KW-0813">Transport</keyword>
<feature type="transmembrane region" description="Helical" evidence="12">
    <location>
        <begin position="315"/>
        <end position="335"/>
    </location>
</feature>
<evidence type="ECO:0000256" key="5">
    <source>
        <dbReference type="ARBA" id="ARBA00022475"/>
    </source>
</evidence>
<feature type="transmembrane region" description="Helical" evidence="12">
    <location>
        <begin position="225"/>
        <end position="246"/>
    </location>
</feature>
<gene>
    <name evidence="13" type="ORF">PHATRDRAFT_16421</name>
</gene>
<dbReference type="eggNOG" id="KOG4332">
    <property type="taxonomic scope" value="Eukaryota"/>
</dbReference>
<dbReference type="GO" id="GO:0006811">
    <property type="term" value="P:monoatomic ion transport"/>
    <property type="evidence" value="ECO:0007669"/>
    <property type="project" value="UniProtKB-KW"/>
</dbReference>
<evidence type="ECO:0000256" key="1">
    <source>
        <dbReference type="ARBA" id="ARBA00003019"/>
    </source>
</evidence>
<feature type="non-terminal residue" evidence="13">
    <location>
        <position position="398"/>
    </location>
</feature>
<evidence type="ECO:0000256" key="4">
    <source>
        <dbReference type="ARBA" id="ARBA00022448"/>
    </source>
</evidence>
<evidence type="ECO:0000256" key="12">
    <source>
        <dbReference type="SAM" id="Phobius"/>
    </source>
</evidence>
<evidence type="ECO:0000256" key="7">
    <source>
        <dbReference type="ARBA" id="ARBA00022989"/>
    </source>
</evidence>
<dbReference type="InParanoid" id="B7GCR1"/>
<dbReference type="InterPro" id="IPR008509">
    <property type="entry name" value="MOT2/MFSD5"/>
</dbReference>
<dbReference type="OrthoDB" id="263957at2759"/>
<sequence>YLLVYLLATLSDWLQGPYVYALYSDYGYSQHDIAVLFVAGFGSSMVFGSFVGGMADWGGRRTFAVLFAVVYACSCLTKHFKNFNVLLLGRLLGGVSTSLLFSVFEAWLIRAHNDAGLKAWLGKSFSWAAYGNSVVAITAGLVANKAASAVPMTAIQTGGQVYMGGYLNPFDIALVALLGCGIAALSLWEENYGDTDGSNDSSRGQAHWYDGLQTAFTTTIRSQDVLLCGIISSLFEGSMYIFVFMWTPALTEGSDEALPFGLIFSTFMVSCMAGSSLFSIQIEKMRGERLAVIVFATASAAMAGIALSYSNTVKFLLMNVFEVTVGMYWPIYGTLKGVIVPESKRAAIYNLYRIPLNFIVLFSLLTDLTPTTSFLLNATMLGTAAVLQIILMKRREMH</sequence>
<feature type="transmembrane region" description="Helical" evidence="12">
    <location>
        <begin position="86"/>
        <end position="108"/>
    </location>
</feature>
<dbReference type="AlphaFoldDB" id="B7GCR1"/>
<dbReference type="EMBL" id="CM000628">
    <property type="protein sequence ID" value="EEC43662.1"/>
    <property type="molecule type" value="Genomic_DNA"/>
</dbReference>
<dbReference type="HOGENOM" id="CLU_034007_2_0_1"/>
<dbReference type="GeneID" id="7198799"/>
<dbReference type="KEGG" id="pti:PHATRDRAFT_16421"/>
<dbReference type="InterPro" id="IPR036259">
    <property type="entry name" value="MFS_trans_sf"/>
</dbReference>
<feature type="transmembrane region" description="Helical" evidence="12">
    <location>
        <begin position="129"/>
        <end position="150"/>
    </location>
</feature>
<dbReference type="Proteomes" id="UP000000759">
    <property type="component" value="Chromosome 26"/>
</dbReference>
<feature type="transmembrane region" description="Helical" evidence="12">
    <location>
        <begin position="347"/>
        <end position="366"/>
    </location>
</feature>
<name>B7GCR1_PHATC</name>
<dbReference type="RefSeq" id="XP_002184926.1">
    <property type="nucleotide sequence ID" value="XM_002184890.1"/>
</dbReference>
<feature type="non-terminal residue" evidence="13">
    <location>
        <position position="1"/>
    </location>
</feature>
<keyword evidence="8" id="KW-0406">Ion transport</keyword>
<dbReference type="PANTHER" id="PTHR23516:SF1">
    <property type="entry name" value="MOLYBDATE-ANION TRANSPORTER"/>
    <property type="match status" value="1"/>
</dbReference>
<evidence type="ECO:0000313" key="13">
    <source>
        <dbReference type="EMBL" id="EEC43662.1"/>
    </source>
</evidence>
<dbReference type="SUPFAM" id="SSF103473">
    <property type="entry name" value="MFS general substrate transporter"/>
    <property type="match status" value="1"/>
</dbReference>
<dbReference type="GO" id="GO:0015098">
    <property type="term" value="F:molybdate ion transmembrane transporter activity"/>
    <property type="evidence" value="ECO:0007669"/>
    <property type="project" value="InterPro"/>
</dbReference>
<evidence type="ECO:0000256" key="11">
    <source>
        <dbReference type="ARBA" id="ARBA00032555"/>
    </source>
</evidence>
<comment type="subcellular location">
    <subcellularLocation>
        <location evidence="2">Cell membrane</location>
        <topology evidence="2">Multi-pass membrane protein</topology>
    </subcellularLocation>
</comment>
<keyword evidence="5" id="KW-1003">Cell membrane</keyword>
<protein>
    <recommendedName>
        <fullName evidence="3">Molybdate-anion transporter</fullName>
    </recommendedName>
    <alternativeName>
        <fullName evidence="10">Major facilitator superfamily domain-containing protein 5</fullName>
    </alternativeName>
    <alternativeName>
        <fullName evidence="11">Molybdate transporter 2 homolog</fullName>
    </alternativeName>
</protein>
<evidence type="ECO:0000256" key="9">
    <source>
        <dbReference type="ARBA" id="ARBA00023136"/>
    </source>
</evidence>
<dbReference type="PaxDb" id="2850-Phatr16421"/>